<evidence type="ECO:0000313" key="2">
    <source>
        <dbReference type="Proteomes" id="UP001186974"/>
    </source>
</evidence>
<evidence type="ECO:0000313" key="1">
    <source>
        <dbReference type="EMBL" id="KAK3048285.1"/>
    </source>
</evidence>
<organism evidence="1 2">
    <name type="scientific">Coniosporium uncinatum</name>
    <dbReference type="NCBI Taxonomy" id="93489"/>
    <lineage>
        <taxon>Eukaryota</taxon>
        <taxon>Fungi</taxon>
        <taxon>Dikarya</taxon>
        <taxon>Ascomycota</taxon>
        <taxon>Pezizomycotina</taxon>
        <taxon>Dothideomycetes</taxon>
        <taxon>Dothideomycetes incertae sedis</taxon>
        <taxon>Coniosporium</taxon>
    </lineage>
</organism>
<reference evidence="1" key="1">
    <citation type="submission" date="2024-09" db="EMBL/GenBank/DDBJ databases">
        <title>Black Yeasts Isolated from many extreme environments.</title>
        <authorList>
            <person name="Coleine C."/>
            <person name="Stajich J.E."/>
            <person name="Selbmann L."/>
        </authorList>
    </citation>
    <scope>NUCLEOTIDE SEQUENCE</scope>
    <source>
        <strain evidence="1">CCFEE 5737</strain>
    </source>
</reference>
<sequence>MIPITAIVLIEYFVIDIGGTKWLEYLPSISWSTWPYVTSFSNFGDFISEVIELAYLIPNAAPEVIYHYCTGVLWTIPVQLQGSWLVLLGVVVIREIKTPWKRFAYYAFCIVQHWYARSWGSFLWMGLLLADLDVTFSWKQWLYARPAAYYSVLVVLNACWILGIAPDVAAQSITYNFAAHENNIHPDIASGLPLRDTPYAGYPAYFNPRFNGLFFAVGLQAVVELSPVLQRILSLKVLMVLFPHILTIYLIHGLIFWSWGAWICVLLARIGLVYWLNLFITAITSYAIIALSLPFLTPIIESLGRSMTAQIWEFATKQSPPRRKTMYPFRDDIFLGSKVPGAEIEKGDIDKMAIADDVEKLADAKDYAIRKSAEFEGKGSLDITYREMKGPGSV</sequence>
<proteinExistence type="predicted"/>
<gene>
    <name evidence="1" type="ORF">LTS18_012979</name>
</gene>
<keyword evidence="2" id="KW-1185">Reference proteome</keyword>
<name>A0ACC3CXA5_9PEZI</name>
<dbReference type="Proteomes" id="UP001186974">
    <property type="component" value="Unassembled WGS sequence"/>
</dbReference>
<protein>
    <submittedName>
        <fullName evidence="1">Uncharacterized protein</fullName>
    </submittedName>
</protein>
<dbReference type="EMBL" id="JAWDJW010010291">
    <property type="protein sequence ID" value="KAK3048285.1"/>
    <property type="molecule type" value="Genomic_DNA"/>
</dbReference>
<accession>A0ACC3CXA5</accession>
<comment type="caution">
    <text evidence="1">The sequence shown here is derived from an EMBL/GenBank/DDBJ whole genome shotgun (WGS) entry which is preliminary data.</text>
</comment>